<accession>A0A1S3ZNZ0</accession>
<reference evidence="1" key="1">
    <citation type="journal article" date="2014" name="Nat. Commun.">
        <title>The tobacco genome sequence and its comparison with those of tomato and potato.</title>
        <authorList>
            <person name="Sierro N."/>
            <person name="Battey J.N."/>
            <person name="Ouadi S."/>
            <person name="Bakaher N."/>
            <person name="Bovet L."/>
            <person name="Willig A."/>
            <person name="Goepfert S."/>
            <person name="Peitsch M.C."/>
            <person name="Ivanov N.V."/>
        </authorList>
    </citation>
    <scope>NUCLEOTIDE SEQUENCE [LARGE SCALE GENOMIC DNA]</scope>
</reference>
<keyword evidence="1" id="KW-1185">Reference proteome</keyword>
<dbReference type="InterPro" id="IPR040378">
    <property type="entry name" value="BASL"/>
</dbReference>
<dbReference type="KEGG" id="nta:107788800"/>
<dbReference type="PANTHER" id="PTHR33914:SF3">
    <property type="entry name" value="PROTEIN BREAKING OF ASYMMETRY IN THE STOMATAL LINEAGE"/>
    <property type="match status" value="1"/>
</dbReference>
<dbReference type="AlphaFoldDB" id="A0A1S3ZNZ0"/>
<evidence type="ECO:0000313" key="2">
    <source>
        <dbReference type="RefSeq" id="XP_016466004.1"/>
    </source>
</evidence>
<dbReference type="OrthoDB" id="1911716at2759"/>
<sequence length="271" mass="31180">MSSPFTITRLVRWRIKDWVSCFYACRFPLEEEKDMFCAMSPQKPSRNMVFDPIGDHSRKKNRKKLKKKTEKRKEFVEISAEGKAEEGGNDSSWPRFSEEDYIVFCFEDDGGIHIVEDKKSEKFQQKVDHVNLSPRPVCRKLNYVENGQEFHDHRQKNKVSPDGEDSYGTTEEDNDEKGEGKGSNDMEEEWPPAVVDKEISHIGDVSESKTTPSAESSESNDHSNGSTGSFAFPVLGWEWMGSPAQMPKPEEDPRYGKHKAWTCVRHPCCRF</sequence>
<evidence type="ECO:0000313" key="1">
    <source>
        <dbReference type="Proteomes" id="UP000790787"/>
    </source>
</evidence>
<dbReference type="GO" id="GO:0009786">
    <property type="term" value="P:regulation of asymmetric cell division"/>
    <property type="evidence" value="ECO:0000318"/>
    <property type="project" value="GO_Central"/>
</dbReference>
<reference evidence="2" key="2">
    <citation type="submission" date="2025-08" db="UniProtKB">
        <authorList>
            <consortium name="RefSeq"/>
        </authorList>
    </citation>
    <scope>IDENTIFICATION</scope>
</reference>
<dbReference type="RefSeq" id="XP_016466004.1">
    <property type="nucleotide sequence ID" value="XM_016610518.1"/>
</dbReference>
<proteinExistence type="predicted"/>
<protein>
    <submittedName>
        <fullName evidence="2">Protein BREAKING OF ASYMMETRY IN THE STOMATAL LINEAGE-like isoform X1</fullName>
    </submittedName>
</protein>
<dbReference type="STRING" id="4097.A0A1S3ZNZ0"/>
<dbReference type="PANTHER" id="PTHR33914">
    <property type="entry name" value="18S PRE-RIBOSOMAL ASSEMBLY PROTEIN GAR2-LIKE PROTEIN"/>
    <property type="match status" value="1"/>
</dbReference>
<dbReference type="GeneID" id="107788800"/>
<organism evidence="1 2">
    <name type="scientific">Nicotiana tabacum</name>
    <name type="common">Common tobacco</name>
    <dbReference type="NCBI Taxonomy" id="4097"/>
    <lineage>
        <taxon>Eukaryota</taxon>
        <taxon>Viridiplantae</taxon>
        <taxon>Streptophyta</taxon>
        <taxon>Embryophyta</taxon>
        <taxon>Tracheophyta</taxon>
        <taxon>Spermatophyta</taxon>
        <taxon>Magnoliopsida</taxon>
        <taxon>eudicotyledons</taxon>
        <taxon>Gunneridae</taxon>
        <taxon>Pentapetalae</taxon>
        <taxon>asterids</taxon>
        <taxon>lamiids</taxon>
        <taxon>Solanales</taxon>
        <taxon>Solanaceae</taxon>
        <taxon>Nicotianoideae</taxon>
        <taxon>Nicotianeae</taxon>
        <taxon>Nicotiana</taxon>
    </lineage>
</organism>
<dbReference type="PaxDb" id="4097-A0A1S3ZNZ0"/>
<dbReference type="OMA" id="EDEWPPA"/>
<gene>
    <name evidence="2" type="primary">LOC107788800</name>
</gene>
<name>A0A1S3ZNZ0_TOBAC</name>
<dbReference type="Proteomes" id="UP000790787">
    <property type="component" value="Chromosome 4"/>
</dbReference>